<evidence type="ECO:0000313" key="3">
    <source>
        <dbReference type="EMBL" id="KJH79628.1"/>
    </source>
</evidence>
<dbReference type="InterPro" id="IPR001638">
    <property type="entry name" value="Solute-binding_3/MltF_N"/>
</dbReference>
<feature type="domain" description="Solute-binding protein family 3/N-terminal" evidence="2">
    <location>
        <begin position="35"/>
        <end position="241"/>
    </location>
</feature>
<accession>A0A0D9AF14</accession>
<dbReference type="PANTHER" id="PTHR38834:SF3">
    <property type="entry name" value="SOLUTE-BINDING PROTEIN FAMILY 3_N-TERMINAL DOMAIN-CONTAINING PROTEIN"/>
    <property type="match status" value="1"/>
</dbReference>
<keyword evidence="1" id="KW-0732">Signal</keyword>
<dbReference type="PANTHER" id="PTHR38834">
    <property type="entry name" value="PERIPLASMIC SUBSTRATE BINDING PROTEIN FAMILY 3"/>
    <property type="match status" value="1"/>
</dbReference>
<feature type="chain" id="PRO_5002338122" evidence="1">
    <location>
        <begin position="23"/>
        <end position="252"/>
    </location>
</feature>
<dbReference type="AlphaFoldDB" id="A0A0D9AF14"/>
<dbReference type="SUPFAM" id="SSF53850">
    <property type="entry name" value="Periplasmic binding protein-like II"/>
    <property type="match status" value="1"/>
</dbReference>
<evidence type="ECO:0000313" key="4">
    <source>
        <dbReference type="Proteomes" id="UP000032487"/>
    </source>
</evidence>
<reference evidence="3 4" key="1">
    <citation type="submission" date="2015-02" db="EMBL/GenBank/DDBJ databases">
        <title>Draft genome sequence of Pseudomonas stutzeri NT0128 isolated from wheat (Triticum turgidum) rhizosphere.</title>
        <authorList>
            <person name="Tovi N."/>
            <person name="Frenk S."/>
            <person name="Hadar Y."/>
            <person name="Minz D."/>
        </authorList>
    </citation>
    <scope>NUCLEOTIDE SEQUENCE [LARGE SCALE GENOMIC DNA]</scope>
    <source>
        <strain evidence="3 4">NT0128</strain>
    </source>
</reference>
<evidence type="ECO:0000259" key="2">
    <source>
        <dbReference type="Pfam" id="PF00497"/>
    </source>
</evidence>
<protein>
    <submittedName>
        <fullName evidence="3">Amino acid ABC transporter substrate-binding protein</fullName>
    </submittedName>
</protein>
<sequence length="252" mass="28099">MRKLLTLTLLLSSFIAAPFAQAELPKGYEMVLQTENFPPFNMAEGGKNFAKEEHIHGISADTVREMFKRAGIAYSMTLRFPWDRIYQSTLDLPNHGLFSTSMTDERRSLFKWVGPIAQYESVLLSAPGSNLKLTSLAQAQGYKIGAYKSSAVSQRVEAQGLAPVNALRDQENLQKLLIGKIDLWATSDPVWRYYAKQEGVSGLNTVLVFNSSPLYLALNKDTPDEVITRLQSALDQMKTEGYGSCVKHPELC</sequence>
<dbReference type="Proteomes" id="UP000032487">
    <property type="component" value="Unassembled WGS sequence"/>
</dbReference>
<comment type="caution">
    <text evidence="3">The sequence shown here is derived from an EMBL/GenBank/DDBJ whole genome shotgun (WGS) entry which is preliminary data.</text>
</comment>
<dbReference type="RefSeq" id="WP_045164138.1">
    <property type="nucleotide sequence ID" value="NZ_JYHV01000037.1"/>
</dbReference>
<feature type="signal peptide" evidence="1">
    <location>
        <begin position="1"/>
        <end position="22"/>
    </location>
</feature>
<gene>
    <name evidence="3" type="ORF">UF78_20975</name>
</gene>
<proteinExistence type="predicted"/>
<dbReference type="Gene3D" id="3.40.190.10">
    <property type="entry name" value="Periplasmic binding protein-like II"/>
    <property type="match status" value="2"/>
</dbReference>
<dbReference type="EMBL" id="JYHV01000037">
    <property type="protein sequence ID" value="KJH79628.1"/>
    <property type="molecule type" value="Genomic_DNA"/>
</dbReference>
<dbReference type="Pfam" id="PF00497">
    <property type="entry name" value="SBP_bac_3"/>
    <property type="match status" value="1"/>
</dbReference>
<organism evidence="3 4">
    <name type="scientific">Stutzerimonas stutzeri</name>
    <name type="common">Pseudomonas stutzeri</name>
    <dbReference type="NCBI Taxonomy" id="316"/>
    <lineage>
        <taxon>Bacteria</taxon>
        <taxon>Pseudomonadati</taxon>
        <taxon>Pseudomonadota</taxon>
        <taxon>Gammaproteobacteria</taxon>
        <taxon>Pseudomonadales</taxon>
        <taxon>Pseudomonadaceae</taxon>
        <taxon>Stutzerimonas</taxon>
    </lineage>
</organism>
<evidence type="ECO:0000256" key="1">
    <source>
        <dbReference type="SAM" id="SignalP"/>
    </source>
</evidence>
<dbReference type="OrthoDB" id="8587856at2"/>
<dbReference type="PATRIC" id="fig|316.101.peg.3042"/>
<name>A0A0D9AF14_STUST</name>